<dbReference type="InterPro" id="IPR019533">
    <property type="entry name" value="Peptidase_S26"/>
</dbReference>
<dbReference type="Gene3D" id="2.10.109.10">
    <property type="entry name" value="Umud Fragment, subunit A"/>
    <property type="match status" value="1"/>
</dbReference>
<evidence type="ECO:0000256" key="3">
    <source>
        <dbReference type="ARBA" id="ARBA00009370"/>
    </source>
</evidence>
<evidence type="ECO:0000256" key="2">
    <source>
        <dbReference type="ARBA" id="ARBA00004401"/>
    </source>
</evidence>
<dbReference type="PANTHER" id="PTHR43390:SF1">
    <property type="entry name" value="CHLOROPLAST PROCESSING PEPTIDASE"/>
    <property type="match status" value="1"/>
</dbReference>
<dbReference type="InterPro" id="IPR036286">
    <property type="entry name" value="LexA/Signal_pep-like_sf"/>
</dbReference>
<evidence type="ECO:0000313" key="11">
    <source>
        <dbReference type="Proteomes" id="UP000528608"/>
    </source>
</evidence>
<dbReference type="InterPro" id="IPR019758">
    <property type="entry name" value="Pept_S26A_signal_pept_1_CS"/>
</dbReference>
<gene>
    <name evidence="10" type="ORF">FHS36_002980</name>
</gene>
<dbReference type="GO" id="GO:0004252">
    <property type="term" value="F:serine-type endopeptidase activity"/>
    <property type="evidence" value="ECO:0007669"/>
    <property type="project" value="InterPro"/>
</dbReference>
<keyword evidence="7" id="KW-0472">Membrane</keyword>
<sequence length="251" mass="27806">MRTEEERAAADREGRGGTRRWPGKTRGPGRKPRKLRQPRKKRPWWQEFLILAGVALVLALLIKTFLVQAFSIPSGSMENTLQINDRVLVDKLTPWFGAKPERGEVVVFSAPDGWAQQLPDEDGTVPRSVQTALSFIGLMPSADEKHLVKRVIGIGGDTVTCKAGEPLKVNGKPLKERYLHPDATPCDDSPAGTVKVPEGQLWVMGDHRNDSADSRLHREAPDHGFVPVKNVIGRAVAVAWPISRWDTLPTH</sequence>
<reference evidence="10 11" key="1">
    <citation type="submission" date="2020-08" db="EMBL/GenBank/DDBJ databases">
        <title>Genomic Encyclopedia of Type Strains, Phase III (KMG-III): the genomes of soil and plant-associated and newly described type strains.</title>
        <authorList>
            <person name="Whitman W."/>
        </authorList>
    </citation>
    <scope>NUCLEOTIDE SEQUENCE [LARGE SCALE GENOMIC DNA]</scope>
    <source>
        <strain evidence="10 11">CECT 3259</strain>
    </source>
</reference>
<feature type="region of interest" description="Disordered" evidence="8">
    <location>
        <begin position="1"/>
        <end position="39"/>
    </location>
</feature>
<dbReference type="InterPro" id="IPR000223">
    <property type="entry name" value="Pept_S26A_signal_pept_1"/>
</dbReference>
<evidence type="ECO:0000256" key="8">
    <source>
        <dbReference type="SAM" id="MobiDB-lite"/>
    </source>
</evidence>
<evidence type="ECO:0000256" key="6">
    <source>
        <dbReference type="PIRSR" id="PIRSR600223-1"/>
    </source>
</evidence>
<dbReference type="Pfam" id="PF10502">
    <property type="entry name" value="Peptidase_S26"/>
    <property type="match status" value="1"/>
</dbReference>
<evidence type="ECO:0000259" key="9">
    <source>
        <dbReference type="Pfam" id="PF10502"/>
    </source>
</evidence>
<comment type="subcellular location">
    <subcellularLocation>
        <location evidence="2">Cell membrane</location>
        <topology evidence="2">Single-pass type II membrane protein</topology>
    </subcellularLocation>
    <subcellularLocation>
        <location evidence="7">Membrane</location>
        <topology evidence="7">Single-pass type II membrane protein</topology>
    </subcellularLocation>
</comment>
<evidence type="ECO:0000256" key="7">
    <source>
        <dbReference type="RuleBase" id="RU362042"/>
    </source>
</evidence>
<feature type="active site" evidence="6">
    <location>
        <position position="76"/>
    </location>
</feature>
<dbReference type="EC" id="3.4.21.89" evidence="4 7"/>
<dbReference type="Proteomes" id="UP000528608">
    <property type="component" value="Unassembled WGS sequence"/>
</dbReference>
<dbReference type="AlphaFoldDB" id="A0A7W8BB17"/>
<proteinExistence type="inferred from homology"/>
<name>A0A7W8BB17_STREU</name>
<organism evidence="10 11">
    <name type="scientific">Streptomyces eurocidicus</name>
    <name type="common">Streptoverticillium eurocidicus</name>
    <dbReference type="NCBI Taxonomy" id="66423"/>
    <lineage>
        <taxon>Bacteria</taxon>
        <taxon>Bacillati</taxon>
        <taxon>Actinomycetota</taxon>
        <taxon>Actinomycetes</taxon>
        <taxon>Kitasatosporales</taxon>
        <taxon>Streptomycetaceae</taxon>
        <taxon>Streptomyces</taxon>
    </lineage>
</organism>
<comment type="catalytic activity">
    <reaction evidence="1 7">
        <text>Cleavage of hydrophobic, N-terminal signal or leader sequences from secreted and periplasmic proteins.</text>
        <dbReference type="EC" id="3.4.21.89"/>
    </reaction>
</comment>
<dbReference type="PANTHER" id="PTHR43390">
    <property type="entry name" value="SIGNAL PEPTIDASE I"/>
    <property type="match status" value="1"/>
</dbReference>
<feature type="active site" evidence="6">
    <location>
        <position position="149"/>
    </location>
</feature>
<feature type="transmembrane region" description="Helical" evidence="7">
    <location>
        <begin position="48"/>
        <end position="70"/>
    </location>
</feature>
<feature type="compositionally biased region" description="Basic residues" evidence="8">
    <location>
        <begin position="17"/>
        <end position="39"/>
    </location>
</feature>
<dbReference type="EMBL" id="JACHJF010000008">
    <property type="protein sequence ID" value="MBB5119547.1"/>
    <property type="molecule type" value="Genomic_DNA"/>
</dbReference>
<keyword evidence="7" id="KW-1133">Transmembrane helix</keyword>
<comment type="caution">
    <text evidence="10">The sequence shown here is derived from an EMBL/GenBank/DDBJ whole genome shotgun (WGS) entry which is preliminary data.</text>
</comment>
<evidence type="ECO:0000256" key="4">
    <source>
        <dbReference type="ARBA" id="ARBA00013208"/>
    </source>
</evidence>
<accession>A0A7W8BB17</accession>
<feature type="domain" description="Peptidase S26" evidence="9">
    <location>
        <begin position="46"/>
        <end position="240"/>
    </location>
</feature>
<comment type="similarity">
    <text evidence="3 7">Belongs to the peptidase S26 family.</text>
</comment>
<dbReference type="NCBIfam" id="TIGR02227">
    <property type="entry name" value="sigpep_I_bact"/>
    <property type="match status" value="1"/>
</dbReference>
<evidence type="ECO:0000256" key="5">
    <source>
        <dbReference type="ARBA" id="ARBA00022801"/>
    </source>
</evidence>
<keyword evidence="5 7" id="KW-0378">Hydrolase</keyword>
<dbReference type="GO" id="GO:0005886">
    <property type="term" value="C:plasma membrane"/>
    <property type="evidence" value="ECO:0007669"/>
    <property type="project" value="UniProtKB-SubCell"/>
</dbReference>
<protein>
    <recommendedName>
        <fullName evidence="4 7">Signal peptidase I</fullName>
        <ecNumber evidence="4 7">3.4.21.89</ecNumber>
    </recommendedName>
</protein>
<dbReference type="CDD" id="cd06530">
    <property type="entry name" value="S26_SPase_I"/>
    <property type="match status" value="1"/>
</dbReference>
<dbReference type="GO" id="GO:0009003">
    <property type="term" value="F:signal peptidase activity"/>
    <property type="evidence" value="ECO:0007669"/>
    <property type="project" value="UniProtKB-EC"/>
</dbReference>
<feature type="compositionally biased region" description="Basic and acidic residues" evidence="8">
    <location>
        <begin position="1"/>
        <end position="16"/>
    </location>
</feature>
<dbReference type="PROSITE" id="PS00761">
    <property type="entry name" value="SPASE_I_3"/>
    <property type="match status" value="1"/>
</dbReference>
<evidence type="ECO:0000313" key="10">
    <source>
        <dbReference type="EMBL" id="MBB5119547.1"/>
    </source>
</evidence>
<dbReference type="SUPFAM" id="SSF51306">
    <property type="entry name" value="LexA/Signal peptidase"/>
    <property type="match status" value="1"/>
</dbReference>
<dbReference type="PRINTS" id="PR00727">
    <property type="entry name" value="LEADERPTASE"/>
</dbReference>
<evidence type="ECO:0000256" key="1">
    <source>
        <dbReference type="ARBA" id="ARBA00000677"/>
    </source>
</evidence>
<keyword evidence="7" id="KW-0812">Transmembrane</keyword>
<keyword evidence="7" id="KW-0645">Protease</keyword>
<dbReference type="GO" id="GO:0006465">
    <property type="term" value="P:signal peptide processing"/>
    <property type="evidence" value="ECO:0007669"/>
    <property type="project" value="InterPro"/>
</dbReference>